<dbReference type="AlphaFoldDB" id="A0A558R3Y3"/>
<keyword evidence="1" id="KW-0812">Transmembrane</keyword>
<feature type="transmembrane region" description="Helical" evidence="1">
    <location>
        <begin position="73"/>
        <end position="89"/>
    </location>
</feature>
<keyword evidence="3" id="KW-1185">Reference proteome</keyword>
<proteinExistence type="predicted"/>
<keyword evidence="1" id="KW-0472">Membrane</keyword>
<dbReference type="Proteomes" id="UP000318681">
    <property type="component" value="Unassembled WGS sequence"/>
</dbReference>
<evidence type="ECO:0008006" key="4">
    <source>
        <dbReference type="Google" id="ProtNLM"/>
    </source>
</evidence>
<dbReference type="OrthoDB" id="7429094at2"/>
<evidence type="ECO:0000313" key="2">
    <source>
        <dbReference type="EMBL" id="TVV74104.1"/>
    </source>
</evidence>
<dbReference type="EMBL" id="VNIM01000038">
    <property type="protein sequence ID" value="TVV74104.1"/>
    <property type="molecule type" value="Genomic_DNA"/>
</dbReference>
<evidence type="ECO:0000256" key="1">
    <source>
        <dbReference type="SAM" id="Phobius"/>
    </source>
</evidence>
<comment type="caution">
    <text evidence="2">The sequence shown here is derived from an EMBL/GenBank/DDBJ whole genome shotgun (WGS) entry which is preliminary data.</text>
</comment>
<keyword evidence="1" id="KW-1133">Transmembrane helix</keyword>
<feature type="transmembrane region" description="Helical" evidence="1">
    <location>
        <begin position="12"/>
        <end position="32"/>
    </location>
</feature>
<feature type="transmembrane region" description="Helical" evidence="1">
    <location>
        <begin position="95"/>
        <end position="115"/>
    </location>
</feature>
<protein>
    <recommendedName>
        <fullName evidence="4">VanZ family protein</fullName>
    </recommendedName>
</protein>
<reference evidence="2 3" key="1">
    <citation type="submission" date="2019-07" db="EMBL/GenBank/DDBJ databases">
        <title>Sphingomonas solaris sp. nov., isolated from a solar panel from Boston, Massachusetts.</title>
        <authorList>
            <person name="Tanner K."/>
            <person name="Pascual J."/>
            <person name="Mancuso C."/>
            <person name="Pereto J."/>
            <person name="Khalil A."/>
            <person name="Vilanova C."/>
        </authorList>
    </citation>
    <scope>NUCLEOTIDE SEQUENCE [LARGE SCALE GENOMIC DNA]</scope>
    <source>
        <strain evidence="2 3">R4DWN</strain>
    </source>
</reference>
<organism evidence="2 3">
    <name type="scientific">Alterirhizorhabdus solaris</name>
    <dbReference type="NCBI Taxonomy" id="2529389"/>
    <lineage>
        <taxon>Bacteria</taxon>
        <taxon>Pseudomonadati</taxon>
        <taxon>Pseudomonadota</taxon>
        <taxon>Alphaproteobacteria</taxon>
        <taxon>Sphingomonadales</taxon>
        <taxon>Rhizorhabdaceae</taxon>
        <taxon>Alterirhizorhabdus</taxon>
    </lineage>
</organism>
<name>A0A558R3Y3_9SPHN</name>
<accession>A0A558R3Y3</accession>
<gene>
    <name evidence="2" type="ORF">FOY91_10775</name>
</gene>
<evidence type="ECO:0000313" key="3">
    <source>
        <dbReference type="Proteomes" id="UP000318681"/>
    </source>
</evidence>
<dbReference type="RefSeq" id="WP_145151319.1">
    <property type="nucleotide sequence ID" value="NZ_VNIM01000038.1"/>
</dbReference>
<sequence>MSETSAPRLRIVALAAFYGAMLFAVVMATLPHPPAVPGDPVDKVQHIAAFSVMALLAALAYPHARLARIVERLSFLGAMIELVQSIPALHRDCDIMDWVADTAAVVVVLLLVALARRLRGPSRA</sequence>
<feature type="transmembrane region" description="Helical" evidence="1">
    <location>
        <begin position="44"/>
        <end position="61"/>
    </location>
</feature>